<evidence type="ECO:0000259" key="4">
    <source>
        <dbReference type="Pfam" id="PF00534"/>
    </source>
</evidence>
<dbReference type="Pfam" id="PF13439">
    <property type="entry name" value="Glyco_transf_4"/>
    <property type="match status" value="1"/>
</dbReference>
<protein>
    <submittedName>
        <fullName evidence="6">Putative glycosyl transferase</fullName>
    </submittedName>
</protein>
<dbReference type="AlphaFoldDB" id="A0A511MIA6"/>
<evidence type="ECO:0000256" key="3">
    <source>
        <dbReference type="ARBA" id="ARBA00022679"/>
    </source>
</evidence>
<evidence type="ECO:0000313" key="6">
    <source>
        <dbReference type="EMBL" id="GEM40390.1"/>
    </source>
</evidence>
<feature type="domain" description="Glycosyl transferase family 1" evidence="4">
    <location>
        <begin position="190"/>
        <end position="345"/>
    </location>
</feature>
<accession>A0A511MIA6</accession>
<dbReference type="Pfam" id="PF00534">
    <property type="entry name" value="Glycos_transf_1"/>
    <property type="match status" value="1"/>
</dbReference>
<dbReference type="GO" id="GO:0016757">
    <property type="term" value="F:glycosyltransferase activity"/>
    <property type="evidence" value="ECO:0007669"/>
    <property type="project" value="UniProtKB-KW"/>
</dbReference>
<feature type="domain" description="Glycosyltransferase subfamily 4-like N-terminal" evidence="5">
    <location>
        <begin position="19"/>
        <end position="180"/>
    </location>
</feature>
<keyword evidence="2" id="KW-0328">Glycosyltransferase</keyword>
<evidence type="ECO:0000313" key="7">
    <source>
        <dbReference type="Proteomes" id="UP000321424"/>
    </source>
</evidence>
<dbReference type="InterPro" id="IPR001296">
    <property type="entry name" value="Glyco_trans_1"/>
</dbReference>
<sequence>MTQPVDVHMTGAEWFGSVPGGLNRYFTDLFAALRQHPGTKVSAAAFGDPPPGGRSWGPIGGSTLHRASRSVMAGHGTAWGGTARLAILDRHFCLYGPSKVVARQGNRLVVHFHGPWAAESRMAGASEVIARAKYVVERVRYAGAERFVVLSQHFRDALVADYRVPAERIEIIAPGVDLDRFTAAPRRTGTGERVVLCIRRLERRMGIDRLIQGWPAVLAAHPGTRLLIIGTGTAEAELRAQVRSSGLERSISFAGRLTDDQLAARYEQAECTVVPSVALEGFGLIALESLASGRAPIVTDCGGLPDSVRGLDPSLIVPAGDVEALAARIVAALDGALPAPDRCRAHAELFSWAVAANRHHALYTELRG</sequence>
<dbReference type="InterPro" id="IPR028098">
    <property type="entry name" value="Glyco_trans_4-like_N"/>
</dbReference>
<dbReference type="Proteomes" id="UP000321424">
    <property type="component" value="Unassembled WGS sequence"/>
</dbReference>
<dbReference type="PANTHER" id="PTHR12526:SF640">
    <property type="entry name" value="COLANIC ACID BIOSYNTHESIS GLYCOSYLTRANSFERASE WCAL-RELATED"/>
    <property type="match status" value="1"/>
</dbReference>
<dbReference type="PANTHER" id="PTHR12526">
    <property type="entry name" value="GLYCOSYLTRANSFERASE"/>
    <property type="match status" value="1"/>
</dbReference>
<keyword evidence="7" id="KW-1185">Reference proteome</keyword>
<evidence type="ECO:0000259" key="5">
    <source>
        <dbReference type="Pfam" id="PF13439"/>
    </source>
</evidence>
<reference evidence="6 7" key="1">
    <citation type="submission" date="2019-07" db="EMBL/GenBank/DDBJ databases">
        <title>Whole genome shotgun sequence of Nocardia ninae NBRC 108245.</title>
        <authorList>
            <person name="Hosoyama A."/>
            <person name="Uohara A."/>
            <person name="Ohji S."/>
            <person name="Ichikawa N."/>
        </authorList>
    </citation>
    <scope>NUCLEOTIDE SEQUENCE [LARGE SCALE GENOMIC DNA]</scope>
    <source>
        <strain evidence="6 7">NBRC 108245</strain>
    </source>
</reference>
<comment type="similarity">
    <text evidence="1">Belongs to the glycosyltransferase group 1 family. Glycosyltransferase 4 subfamily.</text>
</comment>
<dbReference type="EMBL" id="BJXA01000036">
    <property type="protein sequence ID" value="GEM40390.1"/>
    <property type="molecule type" value="Genomic_DNA"/>
</dbReference>
<comment type="caution">
    <text evidence="6">The sequence shown here is derived from an EMBL/GenBank/DDBJ whole genome shotgun (WGS) entry which is preliminary data.</text>
</comment>
<evidence type="ECO:0000256" key="2">
    <source>
        <dbReference type="ARBA" id="ARBA00022676"/>
    </source>
</evidence>
<gene>
    <name evidence="6" type="ORF">NN4_49090</name>
</gene>
<proteinExistence type="inferred from homology"/>
<dbReference type="SUPFAM" id="SSF53756">
    <property type="entry name" value="UDP-Glycosyltransferase/glycogen phosphorylase"/>
    <property type="match status" value="1"/>
</dbReference>
<organism evidence="6 7">
    <name type="scientific">Nocardia ninae NBRC 108245</name>
    <dbReference type="NCBI Taxonomy" id="1210091"/>
    <lineage>
        <taxon>Bacteria</taxon>
        <taxon>Bacillati</taxon>
        <taxon>Actinomycetota</taxon>
        <taxon>Actinomycetes</taxon>
        <taxon>Mycobacteriales</taxon>
        <taxon>Nocardiaceae</taxon>
        <taxon>Nocardia</taxon>
    </lineage>
</organism>
<keyword evidence="3 6" id="KW-0808">Transferase</keyword>
<name>A0A511MIA6_9NOCA</name>
<evidence type="ECO:0000256" key="1">
    <source>
        <dbReference type="ARBA" id="ARBA00009481"/>
    </source>
</evidence>
<dbReference type="CDD" id="cd03801">
    <property type="entry name" value="GT4_PimA-like"/>
    <property type="match status" value="1"/>
</dbReference>
<dbReference type="Gene3D" id="3.40.50.2000">
    <property type="entry name" value="Glycogen Phosphorylase B"/>
    <property type="match status" value="2"/>
</dbReference>